<feature type="transmembrane region" description="Helical" evidence="5">
    <location>
        <begin position="319"/>
        <end position="337"/>
    </location>
</feature>
<evidence type="ECO:0000256" key="1">
    <source>
        <dbReference type="ARBA" id="ARBA00022475"/>
    </source>
</evidence>
<dbReference type="RefSeq" id="WP_369666147.1">
    <property type="nucleotide sequence ID" value="NZ_JBDKXB010000004.1"/>
</dbReference>
<reference evidence="7 8" key="1">
    <citation type="submission" date="2024-05" db="EMBL/GenBank/DDBJ databases">
        <title>Genome Sequence and Characterization of the New Strain Purple Sulfur Bacterium of Genus Thioalkalicoccus.</title>
        <authorList>
            <person name="Bryantseva I.A."/>
            <person name="Kyndt J.A."/>
            <person name="Imhoff J.F."/>
        </authorList>
    </citation>
    <scope>NUCLEOTIDE SEQUENCE [LARGE SCALE GENOMIC DNA]</scope>
    <source>
        <strain evidence="7 8">Um2</strain>
    </source>
</reference>
<evidence type="ECO:0000256" key="3">
    <source>
        <dbReference type="ARBA" id="ARBA00022989"/>
    </source>
</evidence>
<evidence type="ECO:0000256" key="4">
    <source>
        <dbReference type="ARBA" id="ARBA00023136"/>
    </source>
</evidence>
<dbReference type="EMBL" id="JBDKXB010000004">
    <property type="protein sequence ID" value="MEY6431765.1"/>
    <property type="molecule type" value="Genomic_DNA"/>
</dbReference>
<keyword evidence="3 5" id="KW-1133">Transmembrane helix</keyword>
<evidence type="ECO:0000256" key="2">
    <source>
        <dbReference type="ARBA" id="ARBA00022692"/>
    </source>
</evidence>
<dbReference type="Gene3D" id="3.40.50.410">
    <property type="entry name" value="von Willebrand factor, type A domain"/>
    <property type="match status" value="1"/>
</dbReference>
<sequence>MFEFHWPWAAVLAPLPWLLRIASRRFRAVSPATPPPAPLEEQRVTLRHPRLADLSRTYQARTPGRPLASRLYPVLLGLLWLALVLVLMRPQWLESHTEVSRPGYDLMLSVDASHSMNAIDFSIDERQVTRMAVVKGVMGRFIEQREGDRIGLIVFGTQAFLLSPLSLDRAAVRLILDGIEPSIAGPATALGDGIALGVRALRDRPEGSRVMIVIADGDNNAGQFSPGEAASLAQHEGVRVYVIGVGTVAEQIPIIEGGRLRYRDDLAMDETVLKRIVETTGGAYFRATDTAGLEAISREIDRLEKTQAEARTVLLPRPLYRWPLGVALLILLVLGLFPGGRRRVLRSPANA</sequence>
<dbReference type="PROSITE" id="PS50234">
    <property type="entry name" value="VWFA"/>
    <property type="match status" value="1"/>
</dbReference>
<evidence type="ECO:0000256" key="5">
    <source>
        <dbReference type="SAM" id="Phobius"/>
    </source>
</evidence>
<dbReference type="Pfam" id="PF00092">
    <property type="entry name" value="VWA"/>
    <property type="match status" value="1"/>
</dbReference>
<feature type="domain" description="VWFA" evidence="6">
    <location>
        <begin position="105"/>
        <end position="300"/>
    </location>
</feature>
<keyword evidence="1" id="KW-1003">Cell membrane</keyword>
<dbReference type="InterPro" id="IPR002035">
    <property type="entry name" value="VWF_A"/>
</dbReference>
<name>A0ABV4BBB0_9GAMM</name>
<organism evidence="7 8">
    <name type="scientific">Thioalkalicoccus limnaeus</name>
    <dbReference type="NCBI Taxonomy" id="120681"/>
    <lineage>
        <taxon>Bacteria</taxon>
        <taxon>Pseudomonadati</taxon>
        <taxon>Pseudomonadota</taxon>
        <taxon>Gammaproteobacteria</taxon>
        <taxon>Chromatiales</taxon>
        <taxon>Chromatiaceae</taxon>
        <taxon>Thioalkalicoccus</taxon>
    </lineage>
</organism>
<protein>
    <submittedName>
        <fullName evidence="7">VWA domain-containing protein</fullName>
    </submittedName>
</protein>
<dbReference type="SMART" id="SM00327">
    <property type="entry name" value="VWA"/>
    <property type="match status" value="1"/>
</dbReference>
<keyword evidence="2 5" id="KW-0812">Transmembrane</keyword>
<accession>A0ABV4BBB0</accession>
<proteinExistence type="predicted"/>
<evidence type="ECO:0000313" key="8">
    <source>
        <dbReference type="Proteomes" id="UP001564408"/>
    </source>
</evidence>
<evidence type="ECO:0000313" key="7">
    <source>
        <dbReference type="EMBL" id="MEY6431765.1"/>
    </source>
</evidence>
<keyword evidence="8" id="KW-1185">Reference proteome</keyword>
<comment type="caution">
    <text evidence="7">The sequence shown here is derived from an EMBL/GenBank/DDBJ whole genome shotgun (WGS) entry which is preliminary data.</text>
</comment>
<dbReference type="PANTHER" id="PTHR22550:SF5">
    <property type="entry name" value="LEUCINE ZIPPER PROTEIN 4"/>
    <property type="match status" value="1"/>
</dbReference>
<keyword evidence="4 5" id="KW-0472">Membrane</keyword>
<gene>
    <name evidence="7" type="ORF">ABC977_05005</name>
</gene>
<feature type="transmembrane region" description="Helical" evidence="5">
    <location>
        <begin position="6"/>
        <end position="22"/>
    </location>
</feature>
<feature type="transmembrane region" description="Helical" evidence="5">
    <location>
        <begin position="71"/>
        <end position="92"/>
    </location>
</feature>
<dbReference type="Proteomes" id="UP001564408">
    <property type="component" value="Unassembled WGS sequence"/>
</dbReference>
<dbReference type="PANTHER" id="PTHR22550">
    <property type="entry name" value="SPORE GERMINATION PROTEIN"/>
    <property type="match status" value="1"/>
</dbReference>
<dbReference type="InterPro" id="IPR050768">
    <property type="entry name" value="UPF0353/GerABKA_families"/>
</dbReference>
<dbReference type="InterPro" id="IPR036465">
    <property type="entry name" value="vWFA_dom_sf"/>
</dbReference>
<evidence type="ECO:0000259" key="6">
    <source>
        <dbReference type="PROSITE" id="PS50234"/>
    </source>
</evidence>
<dbReference type="SUPFAM" id="SSF53300">
    <property type="entry name" value="vWA-like"/>
    <property type="match status" value="1"/>
</dbReference>